<dbReference type="AlphaFoldDB" id="A0A564WIY7"/>
<dbReference type="PANTHER" id="PTHR43179:SF12">
    <property type="entry name" value="GALACTOFURANOSYLTRANSFERASE GLFT2"/>
    <property type="match status" value="1"/>
</dbReference>
<dbReference type="EMBL" id="UXAT02000053">
    <property type="protein sequence ID" value="VUX47928.1"/>
    <property type="molecule type" value="Genomic_DNA"/>
</dbReference>
<keyword evidence="2" id="KW-0328">Glycosyltransferase</keyword>
<name>A0A564WIY7_9PROT</name>
<dbReference type="SUPFAM" id="SSF53448">
    <property type="entry name" value="Nucleotide-diphospho-sugar transferases"/>
    <property type="match status" value="1"/>
</dbReference>
<evidence type="ECO:0008006" key="7">
    <source>
        <dbReference type="Google" id="ProtNLM"/>
    </source>
</evidence>
<comment type="caution">
    <text evidence="5">The sequence shown here is derived from an EMBL/GenBank/DDBJ whole genome shotgun (WGS) entry which is preliminary data.</text>
</comment>
<keyword evidence="6" id="KW-1185">Reference proteome</keyword>
<keyword evidence="3" id="KW-0808">Transferase</keyword>
<evidence type="ECO:0000256" key="2">
    <source>
        <dbReference type="ARBA" id="ARBA00022676"/>
    </source>
</evidence>
<evidence type="ECO:0000313" key="6">
    <source>
        <dbReference type="Proteomes" id="UP000326641"/>
    </source>
</evidence>
<feature type="compositionally biased region" description="Low complexity" evidence="4">
    <location>
        <begin position="13"/>
        <end position="24"/>
    </location>
</feature>
<evidence type="ECO:0000256" key="4">
    <source>
        <dbReference type="SAM" id="MobiDB-lite"/>
    </source>
</evidence>
<organism evidence="5 6">
    <name type="scientific">Candidatus Defluviicoccus seviourii</name>
    <dbReference type="NCBI Taxonomy" id="2565273"/>
    <lineage>
        <taxon>Bacteria</taxon>
        <taxon>Pseudomonadati</taxon>
        <taxon>Pseudomonadota</taxon>
        <taxon>Alphaproteobacteria</taxon>
        <taxon>Rhodospirillales</taxon>
        <taxon>Rhodospirillaceae</taxon>
        <taxon>Defluviicoccus</taxon>
    </lineage>
</organism>
<comment type="similarity">
    <text evidence="1">Belongs to the glycosyltransferase 2 family.</text>
</comment>
<feature type="region of interest" description="Disordered" evidence="4">
    <location>
        <begin position="1"/>
        <end position="24"/>
    </location>
</feature>
<accession>A0A564WIY7</accession>
<evidence type="ECO:0000313" key="5">
    <source>
        <dbReference type="EMBL" id="VUX47928.1"/>
    </source>
</evidence>
<dbReference type="PANTHER" id="PTHR43179">
    <property type="entry name" value="RHAMNOSYLTRANSFERASE WBBL"/>
    <property type="match status" value="1"/>
</dbReference>
<dbReference type="InterPro" id="IPR029044">
    <property type="entry name" value="Nucleotide-diphossugar_trans"/>
</dbReference>
<reference evidence="5" key="1">
    <citation type="submission" date="2018-11" db="EMBL/GenBank/DDBJ databases">
        <authorList>
            <person name="Onetto C."/>
        </authorList>
    </citation>
    <scope>NUCLEOTIDE SEQUENCE [LARGE SCALE GENOMIC DNA]</scope>
</reference>
<evidence type="ECO:0000256" key="1">
    <source>
        <dbReference type="ARBA" id="ARBA00006739"/>
    </source>
</evidence>
<gene>
    <name evidence="5" type="ORF">DF3PA_80088</name>
</gene>
<dbReference type="Gene3D" id="3.90.550.10">
    <property type="entry name" value="Spore Coat Polysaccharide Biosynthesis Protein SpsA, Chain A"/>
    <property type="match status" value="1"/>
</dbReference>
<sequence length="760" mass="81289">MTEETLVCEQPSDDVPPAADAAGAPSNATAAELTLGFALDTGCMLVFGHMAAPPPAAAKAGFADGGSSAAGSWRSFAWAPPAERQQGMTPFIAALAIEQVFRAQALPIELAVEDAGANIALPPVKRIEIDSGALVEQLARAGAPMARIFDFLKETLSAPAFGGSSPRNHRFLLTVLAGISRQDGFIEILGVSEYGGLLVQGWSAHLRAGTIEVEIVTDRFEVQNLAVATFERADLLNTAKGIIGYSKDASVGTLATVRAIHFRSGDEYLRLDVVNAQAIYLDNAASVAQLKDMLPKLEGPPPVLQALKRVVRPRFPGHETVSTFAEPVRIACDVALHLDGHGIFVSGWLLDPGQRMWLALLKSTANFYARLHPIWARLPRPDVSQGFEADPQMAPLMASTDHRHGFLAFVPRTTPMAANEKFYLELVTKDEACAFLPITFAEDEPSLIVRSLLAGVSLDDPNLERIISQHLGPTVSALADRRAAPETPCAPIGFGHSRPQPQLSVIMPVPAAYRDIDVNFACLATDPDFRAAELILLAAASGISAAALKAQAAFYGLSGKLVIAADGMDTFEAMDLGARYAEGELLLFLSAAVFPRAPGWLSRLTAELARMACPGLVSPTLMYEDESIRFAGQPLDAGAAPLASSARLAGYPADWLSERAPVAVAAAAPECCLVRRSLFQELNGFSRALVGPALKGLDFSLKVRGHGRACTWVPDIRLYALDDDSEPGEPDYWLRVGQMVDRWAFERQWCAPAAIGSLLD</sequence>
<proteinExistence type="inferred from homology"/>
<evidence type="ECO:0000256" key="3">
    <source>
        <dbReference type="ARBA" id="ARBA00022679"/>
    </source>
</evidence>
<dbReference type="Proteomes" id="UP000326641">
    <property type="component" value="Unassembled WGS sequence"/>
</dbReference>
<dbReference type="GO" id="GO:0016757">
    <property type="term" value="F:glycosyltransferase activity"/>
    <property type="evidence" value="ECO:0007669"/>
    <property type="project" value="UniProtKB-KW"/>
</dbReference>
<protein>
    <recommendedName>
        <fullName evidence="7">Glycosyltransferase 2-like domain-containing protein</fullName>
    </recommendedName>
</protein>